<dbReference type="AlphaFoldDB" id="A0A5C1QAI7"/>
<dbReference type="EMBL" id="CP035807">
    <property type="protein sequence ID" value="QEN03172.1"/>
    <property type="molecule type" value="Genomic_DNA"/>
</dbReference>
<evidence type="ECO:0000313" key="1">
    <source>
        <dbReference type="EMBL" id="QEN03172.1"/>
    </source>
</evidence>
<dbReference type="Proteomes" id="UP000323824">
    <property type="component" value="Chromosome"/>
</dbReference>
<evidence type="ECO:0000313" key="2">
    <source>
        <dbReference type="Proteomes" id="UP000323824"/>
    </source>
</evidence>
<name>A0A5C1QAI7_9SPIO</name>
<reference evidence="1 2" key="1">
    <citation type="submission" date="2019-02" db="EMBL/GenBank/DDBJ databases">
        <authorList>
            <person name="Fomenkov A."/>
            <person name="Dubinina G."/>
            <person name="Grabovich M."/>
            <person name="Vincze T."/>
            <person name="Roberts R.J."/>
        </authorList>
    </citation>
    <scope>NUCLEOTIDE SEQUENCE [LARGE SCALE GENOMIC DNA]</scope>
    <source>
        <strain evidence="1 2">P</strain>
    </source>
</reference>
<organism evidence="1 2">
    <name type="scientific">Thiospirochaeta perfilievii</name>
    <dbReference type="NCBI Taxonomy" id="252967"/>
    <lineage>
        <taxon>Bacteria</taxon>
        <taxon>Pseudomonadati</taxon>
        <taxon>Spirochaetota</taxon>
        <taxon>Spirochaetia</taxon>
        <taxon>Spirochaetales</taxon>
        <taxon>Spirochaetaceae</taxon>
        <taxon>Thiospirochaeta</taxon>
    </lineage>
</organism>
<gene>
    <name evidence="1" type="ORF">EW093_00125</name>
</gene>
<reference evidence="1 2" key="2">
    <citation type="submission" date="2019-09" db="EMBL/GenBank/DDBJ databases">
        <title>Complete Genome Sequence and Methylome Analysis of free living Spirochaetas.</title>
        <authorList>
            <person name="Leshcheva N."/>
            <person name="Mikheeva N."/>
        </authorList>
    </citation>
    <scope>NUCLEOTIDE SEQUENCE [LARGE SCALE GENOMIC DNA]</scope>
    <source>
        <strain evidence="1 2">P</strain>
    </source>
</reference>
<keyword evidence="2" id="KW-1185">Reference proteome</keyword>
<sequence>MIRNILKSLEYLVLRWYAKLHLQQNRMLKLYKDGGITRDIANRELRSIYRLMRLSRFFENNIIILMSKFQSITIQR</sequence>
<accession>A0A5C1QAI7</accession>
<dbReference type="KEGG" id="sper:EW093_00125"/>
<dbReference type="RefSeq" id="WP_149566432.1">
    <property type="nucleotide sequence ID" value="NZ_CP035807.1"/>
</dbReference>
<proteinExistence type="predicted"/>
<protein>
    <submittedName>
        <fullName evidence="1">Uncharacterized protein</fullName>
    </submittedName>
</protein>